<dbReference type="EMBL" id="VIGB01000003">
    <property type="protein sequence ID" value="TQF02893.1"/>
    <property type="molecule type" value="Genomic_DNA"/>
</dbReference>
<evidence type="ECO:0000313" key="2">
    <source>
        <dbReference type="EMBL" id="TQF02893.1"/>
    </source>
</evidence>
<keyword evidence="3" id="KW-1185">Reference proteome</keyword>
<comment type="caution">
    <text evidence="2">The sequence shown here is derived from an EMBL/GenBank/DDBJ whole genome shotgun (WGS) entry which is preliminary data.</text>
</comment>
<accession>A0A540W1L6</accession>
<dbReference type="RefSeq" id="WP_141633582.1">
    <property type="nucleotide sequence ID" value="NZ_VIGB01000003.1"/>
</dbReference>
<dbReference type="OrthoDB" id="3873239at2"/>
<feature type="region of interest" description="Disordered" evidence="1">
    <location>
        <begin position="1"/>
        <end position="28"/>
    </location>
</feature>
<name>A0A540W1L6_9ACTN</name>
<gene>
    <name evidence="2" type="ORF">E6W39_12305</name>
</gene>
<proteinExistence type="predicted"/>
<protein>
    <submittedName>
        <fullName evidence="2">Uncharacterized protein</fullName>
    </submittedName>
</protein>
<reference evidence="2 3" key="1">
    <citation type="submission" date="2019-06" db="EMBL/GenBank/DDBJ databases">
        <title>Description of Kitasatospora acidophila sp. nov. isolated from pine grove soil, and reclassification of Streptomyces novaecaesareae to Kitasatospora novaeceasareae comb. nov.</title>
        <authorList>
            <person name="Kim M.J."/>
        </authorList>
    </citation>
    <scope>NUCLEOTIDE SEQUENCE [LARGE SCALE GENOMIC DNA]</scope>
    <source>
        <strain evidence="2 3">MMS16-CNU292</strain>
    </source>
</reference>
<evidence type="ECO:0000313" key="3">
    <source>
        <dbReference type="Proteomes" id="UP000319103"/>
    </source>
</evidence>
<dbReference type="Proteomes" id="UP000319103">
    <property type="component" value="Unassembled WGS sequence"/>
</dbReference>
<organism evidence="2 3">
    <name type="scientific">Kitasatospora acidiphila</name>
    <dbReference type="NCBI Taxonomy" id="2567942"/>
    <lineage>
        <taxon>Bacteria</taxon>
        <taxon>Bacillati</taxon>
        <taxon>Actinomycetota</taxon>
        <taxon>Actinomycetes</taxon>
        <taxon>Kitasatosporales</taxon>
        <taxon>Streptomycetaceae</taxon>
        <taxon>Kitasatospora</taxon>
    </lineage>
</organism>
<evidence type="ECO:0000256" key="1">
    <source>
        <dbReference type="SAM" id="MobiDB-lite"/>
    </source>
</evidence>
<dbReference type="AlphaFoldDB" id="A0A540W1L6"/>
<feature type="compositionally biased region" description="Polar residues" evidence="1">
    <location>
        <begin position="1"/>
        <end position="10"/>
    </location>
</feature>
<sequence length="83" mass="8963">MSDQQPATTSAEPAEPAEPLFHTPEPQPLGVELLPTGHDEVDAELAGLSRLDGVPTVEHPAVYENVQQRLNTILTSLDEHARS</sequence>